<dbReference type="NCBIfam" id="TIGR00771">
    <property type="entry name" value="DcuC"/>
    <property type="match status" value="1"/>
</dbReference>
<sequence length="457" mass="47336">MEGILSIIIGFVVIALVARGVLKGYLPQAVLFAAGITFLIITAVVDPTAVADESTGFVFFDIFESIFETASNRGGGLGLLIMAVAGFAKYMEHIGAARRLAEIGAKPLGLIKNPYIVLGVAYIIGQSLNIFIPSASGLGLLLMGIMFPILVKLGVSAPAAAAVIGTTSILDLGPASGNAVLAAETSEMSVTAYFLQHQLMVAIPVAIIVAVAHILVQKYFDKKEGLTNNQSGTIGSNEEDANEENKAPLAYFLLPLVPLVLLLVFSEFVIDAVRMPVFTAMIIGIFIAMMCQLARGIAAGEVANSLKVVLDSMGNSFAKIVTLIIAAETFAHGLMSIGFIDTFISGAESLGAGFGVMMLIMTIIIGAAALLTGSGNAPFFAFADLSPAIANGLGVPIVSLIVPMQFAAGMMRAASPISGVIIGVAGIANLNPVQVAKRTMIPCLLGVVATILLSLMF</sequence>
<feature type="transmembrane region" description="Helical" evidence="8">
    <location>
        <begin position="249"/>
        <end position="270"/>
    </location>
</feature>
<feature type="transmembrane region" description="Helical" evidence="8">
    <location>
        <begin position="379"/>
        <end position="402"/>
    </location>
</feature>
<feature type="transmembrane region" description="Helical" evidence="8">
    <location>
        <begin position="199"/>
        <end position="216"/>
    </location>
</feature>
<feature type="transmembrane region" description="Helical" evidence="8">
    <location>
        <begin position="29"/>
        <end position="50"/>
    </location>
</feature>
<protein>
    <submittedName>
        <fullName evidence="9">C4-dicarboxylate transporter DcuC</fullName>
    </submittedName>
</protein>
<keyword evidence="4" id="KW-1003">Cell membrane</keyword>
<gene>
    <name evidence="9" type="primary">dcuC</name>
    <name evidence="9" type="ORF">PRVXH_000759</name>
</gene>
<evidence type="ECO:0000256" key="3">
    <source>
        <dbReference type="ARBA" id="ARBA00022448"/>
    </source>
</evidence>
<dbReference type="RefSeq" id="WP_353893987.1">
    <property type="nucleotide sequence ID" value="NZ_CP159485.1"/>
</dbReference>
<evidence type="ECO:0000256" key="5">
    <source>
        <dbReference type="ARBA" id="ARBA00022692"/>
    </source>
</evidence>
<comment type="similarity">
    <text evidence="2">Belongs to the DcuC/DcuD transporter (TC 2.A.61) family.</text>
</comment>
<evidence type="ECO:0000256" key="6">
    <source>
        <dbReference type="ARBA" id="ARBA00022989"/>
    </source>
</evidence>
<feature type="transmembrane region" description="Helical" evidence="8">
    <location>
        <begin position="70"/>
        <end position="91"/>
    </location>
</feature>
<dbReference type="PANTHER" id="PTHR42002">
    <property type="entry name" value="ANAEROBIC C4-DICARBOXYLATE TRANSPORTER DCUC-RELATED"/>
    <property type="match status" value="1"/>
</dbReference>
<dbReference type="NCBIfam" id="NF037994">
    <property type="entry name" value="DcuC_1"/>
    <property type="match status" value="1"/>
</dbReference>
<evidence type="ECO:0000256" key="7">
    <source>
        <dbReference type="ARBA" id="ARBA00023136"/>
    </source>
</evidence>
<dbReference type="GO" id="GO:0005886">
    <property type="term" value="C:plasma membrane"/>
    <property type="evidence" value="ECO:0007669"/>
    <property type="project" value="UniProtKB-SubCell"/>
</dbReference>
<reference evidence="9" key="1">
    <citation type="journal article" date="2018" name="Antonie Van Leeuwenhoek">
        <title>Proteinivorax hydrogeniformans sp. nov., an anaerobic, haloalkaliphilic bacterium fermenting proteinaceous compounds with high hydrogen production.</title>
        <authorList>
            <person name="Boltyanskaya Y."/>
            <person name="Detkova E."/>
            <person name="Pimenov N."/>
            <person name="Kevbrin V."/>
        </authorList>
    </citation>
    <scope>NUCLEOTIDE SEQUENCE</scope>
    <source>
        <strain evidence="9">Z-710</strain>
    </source>
</reference>
<organism evidence="9">
    <name type="scientific">Proteinivorax hydrogeniformans</name>
    <dbReference type="NCBI Taxonomy" id="1826727"/>
    <lineage>
        <taxon>Bacteria</taxon>
        <taxon>Bacillati</taxon>
        <taxon>Bacillota</taxon>
        <taxon>Clostridia</taxon>
        <taxon>Eubacteriales</taxon>
        <taxon>Proteinivoracaceae</taxon>
        <taxon>Proteinivorax</taxon>
    </lineage>
</organism>
<evidence type="ECO:0000256" key="2">
    <source>
        <dbReference type="ARBA" id="ARBA00005275"/>
    </source>
</evidence>
<feature type="transmembrane region" description="Helical" evidence="8">
    <location>
        <begin position="130"/>
        <end position="151"/>
    </location>
</feature>
<dbReference type="EMBL" id="CP159485">
    <property type="protein sequence ID" value="XCI29439.1"/>
    <property type="molecule type" value="Genomic_DNA"/>
</dbReference>
<dbReference type="AlphaFoldDB" id="A0AAU8HVL9"/>
<dbReference type="InterPro" id="IPR004669">
    <property type="entry name" value="C4_dicarb_anaerob_car"/>
</dbReference>
<dbReference type="GO" id="GO:0015556">
    <property type="term" value="F:C4-dicarboxylate transmembrane transporter activity"/>
    <property type="evidence" value="ECO:0007669"/>
    <property type="project" value="InterPro"/>
</dbReference>
<keyword evidence="3" id="KW-0813">Transport</keyword>
<feature type="transmembrane region" description="Helical" evidence="8">
    <location>
        <begin position="317"/>
        <end position="340"/>
    </location>
</feature>
<name>A0AAU8HVL9_9FIRM</name>
<keyword evidence="6 8" id="KW-1133">Transmembrane helix</keyword>
<accession>A0AAU8HVL9</accession>
<keyword evidence="7 8" id="KW-0472">Membrane</keyword>
<comment type="subcellular location">
    <subcellularLocation>
        <location evidence="1">Cell membrane</location>
        <topology evidence="1">Multi-pass membrane protein</topology>
    </subcellularLocation>
</comment>
<keyword evidence="5 8" id="KW-0812">Transmembrane</keyword>
<dbReference type="PANTHER" id="PTHR42002:SF2">
    <property type="entry name" value="ANAEROBIC C4-DICARBOXYLATE TRANSPORTER DCUC-RELATED"/>
    <property type="match status" value="1"/>
</dbReference>
<evidence type="ECO:0000256" key="1">
    <source>
        <dbReference type="ARBA" id="ARBA00004651"/>
    </source>
</evidence>
<dbReference type="InterPro" id="IPR018385">
    <property type="entry name" value="C4_dicarb_anaerob_car-like"/>
</dbReference>
<evidence type="ECO:0000256" key="8">
    <source>
        <dbReference type="SAM" id="Phobius"/>
    </source>
</evidence>
<proteinExistence type="inferred from homology"/>
<evidence type="ECO:0000313" key="9">
    <source>
        <dbReference type="EMBL" id="XCI29439.1"/>
    </source>
</evidence>
<reference evidence="9" key="2">
    <citation type="submission" date="2024-06" db="EMBL/GenBank/DDBJ databases">
        <authorList>
            <person name="Petrova K.O."/>
            <person name="Toshchakov S.V."/>
            <person name="Boltjanskaja Y.V."/>
            <person name="Kevbrin V.V."/>
        </authorList>
    </citation>
    <scope>NUCLEOTIDE SEQUENCE</scope>
    <source>
        <strain evidence="9">Z-710</strain>
    </source>
</reference>
<feature type="transmembrane region" description="Helical" evidence="8">
    <location>
        <begin position="352"/>
        <end position="373"/>
    </location>
</feature>
<feature type="transmembrane region" description="Helical" evidence="8">
    <location>
        <begin position="6"/>
        <end position="22"/>
    </location>
</feature>
<dbReference type="Pfam" id="PF03606">
    <property type="entry name" value="DcuC"/>
    <property type="match status" value="1"/>
</dbReference>
<evidence type="ECO:0000256" key="4">
    <source>
        <dbReference type="ARBA" id="ARBA00022475"/>
    </source>
</evidence>
<feature type="transmembrane region" description="Helical" evidence="8">
    <location>
        <begin position="439"/>
        <end position="456"/>
    </location>
</feature>
<feature type="transmembrane region" description="Helical" evidence="8">
    <location>
        <begin position="277"/>
        <end position="297"/>
    </location>
</feature>
<feature type="transmembrane region" description="Helical" evidence="8">
    <location>
        <begin position="414"/>
        <end position="433"/>
    </location>
</feature>